<dbReference type="PANTHER" id="PTHR32060:SF30">
    <property type="entry name" value="CARBOXY-TERMINAL PROCESSING PROTEASE CTPA"/>
    <property type="match status" value="1"/>
</dbReference>
<keyword evidence="4 5" id="KW-0720">Serine protease</keyword>
<evidence type="ECO:0000256" key="1">
    <source>
        <dbReference type="ARBA" id="ARBA00009179"/>
    </source>
</evidence>
<protein>
    <submittedName>
        <fullName evidence="8">PDZ domain-containing protein</fullName>
    </submittedName>
</protein>
<evidence type="ECO:0000256" key="2">
    <source>
        <dbReference type="ARBA" id="ARBA00022670"/>
    </source>
</evidence>
<evidence type="ECO:0000256" key="5">
    <source>
        <dbReference type="RuleBase" id="RU004404"/>
    </source>
</evidence>
<dbReference type="Gene3D" id="3.30.750.44">
    <property type="match status" value="1"/>
</dbReference>
<sequence length="426" mass="44762">MAKHTDTSKLAASERRARARNVRLAKALTVVIAVSAAFAVGFFVRGESPLLEALGFSSLVVDADRAVGSAASGDTYDSLGARVAEVEGIIEEDSLDSYDLSMATTNLLGALADTTEDPYLRYYDAARYAALVQDSSGGYAGVGVLFSEYNGRAYAVDVFEGSAAQAAGVLEGDFVVAIDGDRDHDWTTTEVAAALRRDEGESVVITWRRAASLDDEGGEEYTTTLPISNATVKNVEHALEGSVGYIKLKQITQNADDLVRAAVEDLEAQGATSFVLDIRDNPGGYLTQAVDVASLFVKSGTVVKIETREMDESTKVATGSFATDKPLVVLVNGNTAASAEVLAAALKDNQRATLVGETTLGKGSVQVTRDLSFGGALRYTAAYYKSPLGHDIDGAGVAPDVSMGLAEGEDNQKALAIETAQSLVKE</sequence>
<dbReference type="Pfam" id="PF03572">
    <property type="entry name" value="Peptidase_S41"/>
    <property type="match status" value="1"/>
</dbReference>
<dbReference type="EMBL" id="PPEL01000003">
    <property type="protein sequence ID" value="PNV66415.1"/>
    <property type="molecule type" value="Genomic_DNA"/>
</dbReference>
<gene>
    <name evidence="8" type="ORF">C2L80_01595</name>
</gene>
<accession>A0A2K2U7V9</accession>
<name>A0A2K2U7V9_9ACTN</name>
<keyword evidence="6" id="KW-1133">Transmembrane helix</keyword>
<dbReference type="InterPro" id="IPR041489">
    <property type="entry name" value="PDZ_6"/>
</dbReference>
<dbReference type="NCBIfam" id="TIGR00225">
    <property type="entry name" value="prc"/>
    <property type="match status" value="1"/>
</dbReference>
<dbReference type="GO" id="GO:0030288">
    <property type="term" value="C:outer membrane-bounded periplasmic space"/>
    <property type="evidence" value="ECO:0007669"/>
    <property type="project" value="TreeGrafter"/>
</dbReference>
<dbReference type="GO" id="GO:0006508">
    <property type="term" value="P:proteolysis"/>
    <property type="evidence" value="ECO:0007669"/>
    <property type="project" value="UniProtKB-KW"/>
</dbReference>
<keyword evidence="6" id="KW-0812">Transmembrane</keyword>
<dbReference type="CDD" id="cd07560">
    <property type="entry name" value="Peptidase_S41_CPP"/>
    <property type="match status" value="1"/>
</dbReference>
<dbReference type="Proteomes" id="UP000236488">
    <property type="component" value="Unassembled WGS sequence"/>
</dbReference>
<keyword evidence="3 5" id="KW-0378">Hydrolase</keyword>
<organism evidence="8 9">
    <name type="scientific">Rubneribacter badeniensis</name>
    <dbReference type="NCBI Taxonomy" id="2070688"/>
    <lineage>
        <taxon>Bacteria</taxon>
        <taxon>Bacillati</taxon>
        <taxon>Actinomycetota</taxon>
        <taxon>Coriobacteriia</taxon>
        <taxon>Eggerthellales</taxon>
        <taxon>Eggerthellaceae</taxon>
        <taxon>Rubneribacter</taxon>
    </lineage>
</organism>
<proteinExistence type="inferred from homology"/>
<dbReference type="GO" id="GO:0004175">
    <property type="term" value="F:endopeptidase activity"/>
    <property type="evidence" value="ECO:0007669"/>
    <property type="project" value="TreeGrafter"/>
</dbReference>
<dbReference type="SUPFAM" id="SSF50156">
    <property type="entry name" value="PDZ domain-like"/>
    <property type="match status" value="1"/>
</dbReference>
<dbReference type="RefSeq" id="WP_087196336.1">
    <property type="nucleotide sequence ID" value="NZ_DBEYRC010000175.1"/>
</dbReference>
<dbReference type="PROSITE" id="PS50106">
    <property type="entry name" value="PDZ"/>
    <property type="match status" value="1"/>
</dbReference>
<dbReference type="InterPro" id="IPR029045">
    <property type="entry name" value="ClpP/crotonase-like_dom_sf"/>
</dbReference>
<evidence type="ECO:0000259" key="7">
    <source>
        <dbReference type="PROSITE" id="PS50106"/>
    </source>
</evidence>
<dbReference type="GO" id="GO:0007165">
    <property type="term" value="P:signal transduction"/>
    <property type="evidence" value="ECO:0007669"/>
    <property type="project" value="TreeGrafter"/>
</dbReference>
<keyword evidence="6" id="KW-0472">Membrane</keyword>
<evidence type="ECO:0000313" key="9">
    <source>
        <dbReference type="Proteomes" id="UP000236488"/>
    </source>
</evidence>
<comment type="caution">
    <text evidence="8">The sequence shown here is derived from an EMBL/GenBank/DDBJ whole genome shotgun (WGS) entry which is preliminary data.</text>
</comment>
<dbReference type="GO" id="GO:0008236">
    <property type="term" value="F:serine-type peptidase activity"/>
    <property type="evidence" value="ECO:0007669"/>
    <property type="project" value="UniProtKB-KW"/>
</dbReference>
<dbReference type="Gene3D" id="2.30.42.10">
    <property type="match status" value="1"/>
</dbReference>
<evidence type="ECO:0000256" key="6">
    <source>
        <dbReference type="SAM" id="Phobius"/>
    </source>
</evidence>
<dbReference type="InterPro" id="IPR036034">
    <property type="entry name" value="PDZ_sf"/>
</dbReference>
<keyword evidence="2 5" id="KW-0645">Protease</keyword>
<dbReference type="InterPro" id="IPR004447">
    <property type="entry name" value="Peptidase_S41A"/>
</dbReference>
<keyword evidence="9" id="KW-1185">Reference proteome</keyword>
<evidence type="ECO:0000313" key="8">
    <source>
        <dbReference type="EMBL" id="PNV66415.1"/>
    </source>
</evidence>
<evidence type="ECO:0000256" key="3">
    <source>
        <dbReference type="ARBA" id="ARBA00022801"/>
    </source>
</evidence>
<reference evidence="8 9" key="1">
    <citation type="journal article" date="2018" name="Int. J. Syst. Evol. Microbiol.">
        <title>Rubneribacter badeniensis gen. nov., sp. nov. and Enteroscipio rubneri gen. nov., sp. nov., new members of the Eggerthellaceae isolated from human faeces.</title>
        <authorList>
            <person name="Danylec N."/>
            <person name="Gobl A."/>
            <person name="Stoll D.A."/>
            <person name="Hetzer B."/>
            <person name="Kulling S.E."/>
            <person name="Huch M."/>
        </authorList>
    </citation>
    <scope>NUCLEOTIDE SEQUENCE [LARGE SCALE GENOMIC DNA]</scope>
    <source>
        <strain evidence="8 9">ResAG-85</strain>
    </source>
</reference>
<dbReference type="InterPro" id="IPR001478">
    <property type="entry name" value="PDZ"/>
</dbReference>
<feature type="transmembrane region" description="Helical" evidence="6">
    <location>
        <begin position="24"/>
        <end position="44"/>
    </location>
</feature>
<dbReference type="SMART" id="SM00245">
    <property type="entry name" value="TSPc"/>
    <property type="match status" value="1"/>
</dbReference>
<comment type="similarity">
    <text evidence="1 5">Belongs to the peptidase S41A family.</text>
</comment>
<dbReference type="Pfam" id="PF17820">
    <property type="entry name" value="PDZ_6"/>
    <property type="match status" value="1"/>
</dbReference>
<dbReference type="AlphaFoldDB" id="A0A2K2U7V9"/>
<dbReference type="InterPro" id="IPR005151">
    <property type="entry name" value="Tail-specific_protease"/>
</dbReference>
<dbReference type="PANTHER" id="PTHR32060">
    <property type="entry name" value="TAIL-SPECIFIC PROTEASE"/>
    <property type="match status" value="1"/>
</dbReference>
<feature type="domain" description="PDZ" evidence="7">
    <location>
        <begin position="128"/>
        <end position="210"/>
    </location>
</feature>
<dbReference type="SUPFAM" id="SSF52096">
    <property type="entry name" value="ClpP/crotonase"/>
    <property type="match status" value="1"/>
</dbReference>
<dbReference type="Gene3D" id="3.90.226.10">
    <property type="entry name" value="2-enoyl-CoA Hydratase, Chain A, domain 1"/>
    <property type="match status" value="1"/>
</dbReference>
<evidence type="ECO:0000256" key="4">
    <source>
        <dbReference type="ARBA" id="ARBA00022825"/>
    </source>
</evidence>
<dbReference type="SMART" id="SM00228">
    <property type="entry name" value="PDZ"/>
    <property type="match status" value="1"/>
</dbReference>